<accession>A0A2G9G1U0</accession>
<dbReference type="InterPro" id="IPR005630">
    <property type="entry name" value="Terpene_synthase_metal-bd"/>
</dbReference>
<keyword evidence="1" id="KW-0479">Metal-binding</keyword>
<dbReference type="SUPFAM" id="SSF48576">
    <property type="entry name" value="Terpenoid synthases"/>
    <property type="match status" value="1"/>
</dbReference>
<dbReference type="PANTHER" id="PTHR31225:SF256">
    <property type="entry name" value="(-)-ALPHA-TERPINEOL SYNTHASE-LIKE"/>
    <property type="match status" value="1"/>
</dbReference>
<dbReference type="STRING" id="429701.A0A2G9G1U0"/>
<dbReference type="PANTHER" id="PTHR31225">
    <property type="entry name" value="OS04G0344100 PROTEIN-RELATED"/>
    <property type="match status" value="1"/>
</dbReference>
<dbReference type="GO" id="GO:0016114">
    <property type="term" value="P:terpenoid biosynthetic process"/>
    <property type="evidence" value="ECO:0007669"/>
    <property type="project" value="InterPro"/>
</dbReference>
<feature type="domain" description="Terpene synthase metal-binding" evidence="2">
    <location>
        <begin position="2"/>
        <end position="161"/>
    </location>
</feature>
<dbReference type="GO" id="GO:0010333">
    <property type="term" value="F:terpene synthase activity"/>
    <property type="evidence" value="ECO:0007669"/>
    <property type="project" value="InterPro"/>
</dbReference>
<dbReference type="Pfam" id="PF03936">
    <property type="entry name" value="Terpene_synth_C"/>
    <property type="match status" value="1"/>
</dbReference>
<dbReference type="Gene3D" id="1.10.600.10">
    <property type="entry name" value="Farnesyl Diphosphate Synthase"/>
    <property type="match status" value="1"/>
</dbReference>
<evidence type="ECO:0000256" key="1">
    <source>
        <dbReference type="ARBA" id="ARBA00022723"/>
    </source>
</evidence>
<comment type="caution">
    <text evidence="3">The sequence shown here is derived from an EMBL/GenBank/DDBJ whole genome shotgun (WGS) entry which is preliminary data.</text>
</comment>
<dbReference type="EMBL" id="NKXS01007680">
    <property type="protein sequence ID" value="PIM99295.1"/>
    <property type="molecule type" value="Genomic_DNA"/>
</dbReference>
<evidence type="ECO:0000313" key="3">
    <source>
        <dbReference type="EMBL" id="PIM99295.1"/>
    </source>
</evidence>
<sequence length="219" mass="25473">RLPEYMRICFLALFNFANELAYDILRDQGLNIISHLRNLWAELCRAYHLEAKWYYSGHFPSINEYLNTAWISISGPLLLLHGYLTTKNHINKKELQYLEQYPGFVRWPSMVLRLANDLGTTTDEMKKGDVPKLIQCYMWEKGCSEEDAREHIKQQIDMTWQKLNKDILIENAVRGFEATALNLARISLCFYQHGDGFGSPHSETKKNLISLIVKPISMS</sequence>
<keyword evidence="3" id="KW-0456">Lyase</keyword>
<dbReference type="EC" id="4.2.3.81" evidence="3"/>
<evidence type="ECO:0000313" key="4">
    <source>
        <dbReference type="Proteomes" id="UP000231279"/>
    </source>
</evidence>
<gene>
    <name evidence="3" type="ORF">CDL12_28215</name>
</gene>
<name>A0A2G9G1U0_9LAMI</name>
<reference evidence="4" key="1">
    <citation type="journal article" date="2018" name="Gigascience">
        <title>Genome assembly of the Pink Ipe (Handroanthus impetiginosus, Bignoniaceae), a highly valued, ecologically keystone Neotropical timber forest tree.</title>
        <authorList>
            <person name="Silva-Junior O.B."/>
            <person name="Grattapaglia D."/>
            <person name="Novaes E."/>
            <person name="Collevatti R.G."/>
        </authorList>
    </citation>
    <scope>NUCLEOTIDE SEQUENCE [LARGE SCALE GENOMIC DNA]</scope>
    <source>
        <strain evidence="4">cv. UFG-1</strain>
    </source>
</reference>
<feature type="non-terminal residue" evidence="3">
    <location>
        <position position="1"/>
    </location>
</feature>
<protein>
    <submittedName>
        <fullName evidence="3">Exo-alpha-bergamotene synthase</fullName>
        <ecNumber evidence="3">4.2.3.81</ecNumber>
    </submittedName>
</protein>
<dbReference type="Proteomes" id="UP000231279">
    <property type="component" value="Unassembled WGS sequence"/>
</dbReference>
<dbReference type="OrthoDB" id="1936865at2759"/>
<dbReference type="InterPro" id="IPR008949">
    <property type="entry name" value="Isoprenoid_synthase_dom_sf"/>
</dbReference>
<organism evidence="3 4">
    <name type="scientific">Handroanthus impetiginosus</name>
    <dbReference type="NCBI Taxonomy" id="429701"/>
    <lineage>
        <taxon>Eukaryota</taxon>
        <taxon>Viridiplantae</taxon>
        <taxon>Streptophyta</taxon>
        <taxon>Embryophyta</taxon>
        <taxon>Tracheophyta</taxon>
        <taxon>Spermatophyta</taxon>
        <taxon>Magnoliopsida</taxon>
        <taxon>eudicotyledons</taxon>
        <taxon>Gunneridae</taxon>
        <taxon>Pentapetalae</taxon>
        <taxon>asterids</taxon>
        <taxon>lamiids</taxon>
        <taxon>Lamiales</taxon>
        <taxon>Bignoniaceae</taxon>
        <taxon>Crescentiina</taxon>
        <taxon>Tabebuia alliance</taxon>
        <taxon>Handroanthus</taxon>
    </lineage>
</organism>
<evidence type="ECO:0000259" key="2">
    <source>
        <dbReference type="Pfam" id="PF03936"/>
    </source>
</evidence>
<dbReference type="InterPro" id="IPR050148">
    <property type="entry name" value="Terpene_synthase-like"/>
</dbReference>
<dbReference type="GO" id="GO:0000287">
    <property type="term" value="F:magnesium ion binding"/>
    <property type="evidence" value="ECO:0007669"/>
    <property type="project" value="InterPro"/>
</dbReference>
<keyword evidence="4" id="KW-1185">Reference proteome</keyword>
<dbReference type="AlphaFoldDB" id="A0A2G9G1U0"/>
<proteinExistence type="predicted"/>